<organism evidence="6 7">
    <name type="scientific">Saccharomonospora marina XMU15</name>
    <dbReference type="NCBI Taxonomy" id="882083"/>
    <lineage>
        <taxon>Bacteria</taxon>
        <taxon>Bacillati</taxon>
        <taxon>Actinomycetota</taxon>
        <taxon>Actinomycetes</taxon>
        <taxon>Pseudonocardiales</taxon>
        <taxon>Pseudonocardiaceae</taxon>
        <taxon>Saccharomonospora</taxon>
    </lineage>
</organism>
<dbReference type="STRING" id="882083.SacmaDRAFT_5706"/>
<evidence type="ECO:0000313" key="7">
    <source>
        <dbReference type="Proteomes" id="UP000004926"/>
    </source>
</evidence>
<dbReference type="InterPro" id="IPR032808">
    <property type="entry name" value="DoxX"/>
</dbReference>
<dbReference type="eggNOG" id="COG2259">
    <property type="taxonomic scope" value="Bacteria"/>
</dbReference>
<protein>
    <submittedName>
        <fullName evidence="6">Putative membrane protein</fullName>
    </submittedName>
</protein>
<proteinExistence type="predicted"/>
<feature type="region of interest" description="Disordered" evidence="5">
    <location>
        <begin position="164"/>
        <end position="216"/>
    </location>
</feature>
<evidence type="ECO:0000313" key="6">
    <source>
        <dbReference type="EMBL" id="EHR53820.1"/>
    </source>
</evidence>
<evidence type="ECO:0000256" key="5">
    <source>
        <dbReference type="SAM" id="MobiDB-lite"/>
    </source>
</evidence>
<dbReference type="Pfam" id="PF07681">
    <property type="entry name" value="DoxX"/>
    <property type="match status" value="1"/>
</dbReference>
<evidence type="ECO:0000256" key="2">
    <source>
        <dbReference type="ARBA" id="ARBA00022692"/>
    </source>
</evidence>
<dbReference type="RefSeq" id="WP_009157194.1">
    <property type="nucleotide sequence ID" value="NZ_CM001439.1"/>
</dbReference>
<keyword evidence="7" id="KW-1185">Reference proteome</keyword>
<feature type="compositionally biased region" description="Basic residues" evidence="5">
    <location>
        <begin position="165"/>
        <end position="187"/>
    </location>
</feature>
<keyword evidence="2" id="KW-0812">Transmembrane</keyword>
<evidence type="ECO:0000256" key="3">
    <source>
        <dbReference type="ARBA" id="ARBA00022989"/>
    </source>
</evidence>
<keyword evidence="4" id="KW-0472">Membrane</keyword>
<reference evidence="6 7" key="1">
    <citation type="journal article" date="2012" name="Stand. Genomic Sci.">
        <title>Genome sequence of the ocean sediment bacterium Saccharomonospora marina type strain (XMU15(T)).</title>
        <authorList>
            <person name="Klenk H.P."/>
            <person name="Lu M."/>
            <person name="Lucas S."/>
            <person name="Lapidus A."/>
            <person name="Copeland A."/>
            <person name="Pitluck S."/>
            <person name="Goodwin L.A."/>
            <person name="Han C."/>
            <person name="Tapia R."/>
            <person name="Brambilla E.M."/>
            <person name="Potter G."/>
            <person name="Land M."/>
            <person name="Ivanova N."/>
            <person name="Rohde M."/>
            <person name="Goker M."/>
            <person name="Detter J.C."/>
            <person name="Li W.J."/>
            <person name="Kyrpides N.C."/>
            <person name="Woyke T."/>
        </authorList>
    </citation>
    <scope>NUCLEOTIDE SEQUENCE [LARGE SCALE GENOMIC DNA]</scope>
    <source>
        <strain evidence="6 7">XMU15</strain>
    </source>
</reference>
<dbReference type="OrthoDB" id="329282at2"/>
<evidence type="ECO:0000256" key="1">
    <source>
        <dbReference type="ARBA" id="ARBA00004141"/>
    </source>
</evidence>
<dbReference type="AlphaFoldDB" id="H5XC16"/>
<dbReference type="Proteomes" id="UP000004926">
    <property type="component" value="Chromosome"/>
</dbReference>
<evidence type="ECO:0000256" key="4">
    <source>
        <dbReference type="ARBA" id="ARBA00023136"/>
    </source>
</evidence>
<feature type="compositionally biased region" description="Low complexity" evidence="5">
    <location>
        <begin position="188"/>
        <end position="197"/>
    </location>
</feature>
<dbReference type="EMBL" id="CM001439">
    <property type="protein sequence ID" value="EHR53820.1"/>
    <property type="molecule type" value="Genomic_DNA"/>
</dbReference>
<feature type="compositionally biased region" description="Basic residues" evidence="5">
    <location>
        <begin position="198"/>
        <end position="207"/>
    </location>
</feature>
<keyword evidence="3" id="KW-1133">Transmembrane helix</keyword>
<dbReference type="GO" id="GO:0016020">
    <property type="term" value="C:membrane"/>
    <property type="evidence" value="ECO:0007669"/>
    <property type="project" value="UniProtKB-SubCell"/>
</dbReference>
<gene>
    <name evidence="6" type="ORF">SacmaDRAFT_5706</name>
</gene>
<sequence length="216" mass="22833">MILRRVARPLLASIFISGGINALRMKEQHAEVAKPLVDRTVREKAEQLPSSVPTDPVTLVQVDAAAKILGGSLLALGIFPRLSAMVLLGSLVPTTVAAHPFWEEKDEQAKQQQLTQFIKNASLAGGLLLAVADTGGKPSLGWRAKHAAAEMNQQMQDTATTVQRRAGKAGKKAGKATGMAKRKKSGKGPKAAKAAAKVAKRNAKRKAPAAVRGVLR</sequence>
<accession>H5XC16</accession>
<name>H5XC16_9PSEU</name>
<comment type="subcellular location">
    <subcellularLocation>
        <location evidence="1">Membrane</location>
        <topology evidence="1">Multi-pass membrane protein</topology>
    </subcellularLocation>
</comment>
<dbReference type="HOGENOM" id="CLU_058421_1_2_11"/>